<organism evidence="4">
    <name type="scientific">Bradyrhizobium septentrionale</name>
    <dbReference type="NCBI Taxonomy" id="1404411"/>
    <lineage>
        <taxon>Bacteria</taxon>
        <taxon>Pseudomonadati</taxon>
        <taxon>Pseudomonadota</taxon>
        <taxon>Alphaproteobacteria</taxon>
        <taxon>Hyphomicrobiales</taxon>
        <taxon>Nitrobacteraceae</taxon>
        <taxon>Bradyrhizobium</taxon>
    </lineage>
</organism>
<dbReference type="GO" id="GO:0016747">
    <property type="term" value="F:acyltransferase activity, transferring groups other than amino-acyl groups"/>
    <property type="evidence" value="ECO:0007669"/>
    <property type="project" value="InterPro"/>
</dbReference>
<dbReference type="CDD" id="cd04301">
    <property type="entry name" value="NAT_SF"/>
    <property type="match status" value="1"/>
</dbReference>
<evidence type="ECO:0000256" key="2">
    <source>
        <dbReference type="ARBA" id="ARBA00023315"/>
    </source>
</evidence>
<proteinExistence type="predicted"/>
<dbReference type="SUPFAM" id="SSF55729">
    <property type="entry name" value="Acyl-CoA N-acyltransferases (Nat)"/>
    <property type="match status" value="1"/>
</dbReference>
<comment type="caution">
    <text evidence="4">The sequence shown here is derived from an EMBL/GenBank/DDBJ whole genome shotgun (WGS) entry which is preliminary data.</text>
</comment>
<dbReference type="InterPro" id="IPR016181">
    <property type="entry name" value="Acyl_CoA_acyltransferase"/>
</dbReference>
<keyword evidence="2" id="KW-0012">Acyltransferase</keyword>
<dbReference type="EMBL" id="JAAOLE020000001">
    <property type="protein sequence ID" value="NVI48372.1"/>
    <property type="molecule type" value="Genomic_DNA"/>
</dbReference>
<evidence type="ECO:0000256" key="1">
    <source>
        <dbReference type="ARBA" id="ARBA00022679"/>
    </source>
</evidence>
<dbReference type="PROSITE" id="PS51186">
    <property type="entry name" value="GNAT"/>
    <property type="match status" value="1"/>
</dbReference>
<dbReference type="RefSeq" id="WP_029085158.1">
    <property type="nucleotide sequence ID" value="NZ_CP088285.1"/>
</dbReference>
<keyword evidence="1" id="KW-0808">Transferase</keyword>
<reference evidence="4" key="1">
    <citation type="submission" date="2020-06" db="EMBL/GenBank/DDBJ databases">
        <title>Whole Genome Sequence of Bradyrhizobium sp. Strain 1S1.</title>
        <authorList>
            <person name="Bromfield E.S.P."/>
            <person name="Cloutier S."/>
        </authorList>
    </citation>
    <scope>NUCLEOTIDE SEQUENCE [LARGE SCALE GENOMIC DNA]</scope>
    <source>
        <strain evidence="4">1S1</strain>
    </source>
</reference>
<dbReference type="Gene3D" id="3.40.630.30">
    <property type="match status" value="1"/>
</dbReference>
<name>A0A974A546_9BRAD</name>
<sequence>MKSEIRIRRISAAELNDHRVSRLAEILIECVQGGASVSFLSPLPRERAVDYWRRVSKELSRNDRILLVAEDRTGRTVGSIQMVHMPSENQPHMAQVTKVLVEKDARGRGVGRRLLSAVTELARRERKTLLVLSTATGSVAEQLYHSEGWQRIGVVPGCVLMADGKHAAATFFYKQL</sequence>
<dbReference type="Pfam" id="PF13508">
    <property type="entry name" value="Acetyltransf_7"/>
    <property type="match status" value="1"/>
</dbReference>
<gene>
    <name evidence="4" type="ORF">HAP48_037065</name>
</gene>
<dbReference type="PANTHER" id="PTHR43877">
    <property type="entry name" value="AMINOALKYLPHOSPHONATE N-ACETYLTRANSFERASE-RELATED-RELATED"/>
    <property type="match status" value="1"/>
</dbReference>
<dbReference type="AlphaFoldDB" id="A0A974A546"/>
<feature type="domain" description="N-acetyltransferase" evidence="3">
    <location>
        <begin position="26"/>
        <end position="176"/>
    </location>
</feature>
<evidence type="ECO:0000313" key="4">
    <source>
        <dbReference type="EMBL" id="NVI48372.1"/>
    </source>
</evidence>
<dbReference type="InterPro" id="IPR000182">
    <property type="entry name" value="GNAT_dom"/>
</dbReference>
<evidence type="ECO:0000259" key="3">
    <source>
        <dbReference type="PROSITE" id="PS51186"/>
    </source>
</evidence>
<accession>A0A974A546</accession>
<dbReference type="InterPro" id="IPR050832">
    <property type="entry name" value="Bact_Acetyltransf"/>
</dbReference>
<protein>
    <submittedName>
        <fullName evidence="4">GNAT family N-acetyltransferase</fullName>
    </submittedName>
</protein>